<dbReference type="InterPro" id="IPR017853">
    <property type="entry name" value="GH"/>
</dbReference>
<dbReference type="SUPFAM" id="SSF51445">
    <property type="entry name" value="(Trans)glycosidases"/>
    <property type="match status" value="1"/>
</dbReference>
<dbReference type="GO" id="GO:0008843">
    <property type="term" value="F:endochitinase activity"/>
    <property type="evidence" value="ECO:0007669"/>
    <property type="project" value="UniProtKB-EC"/>
</dbReference>
<dbReference type="Proteomes" id="UP000290900">
    <property type="component" value="Unassembled WGS sequence"/>
</dbReference>
<evidence type="ECO:0000256" key="3">
    <source>
        <dbReference type="ARBA" id="ARBA00022801"/>
    </source>
</evidence>
<keyword evidence="12" id="KW-1185">Reference proteome</keyword>
<feature type="domain" description="GH18" evidence="10">
    <location>
        <begin position="175"/>
        <end position="535"/>
    </location>
</feature>
<sequence length="589" mass="66836">MTNPLILLVGGGHAAGKKLASDLLETGLRERFDKINIHKINMADYMIEDKVKDGSRDPSCFRFEEIDNRVKELEEDESIDIIIVYGLYALYDEELVKKGTLSIFIDTDSDVRLGRWIKRDILWPAKKNPSLKREQPERLKELLSVYLKKSRVEMKNYVSRTRENADVILPNIDEESLQIHFADTELATKNPIPFHTDTLGACVAQKEFFSSISDNWLSRYMTKVSDLVQEQAQSPFQSVGLLGQLSQVKGLNPNLRISLSIGGAETTGVFDRITKSHHRMTRFVDNVADFVQFYGFDGVDIDWEYPDSSATDRLTQLMRLLKTKLDSMPANCDNYSLTVALPSYVFMLDNYDLDELSGLVTYFNIMGYDMSGIWSKRAEFQSHLFKDSNTGSDSSVNHTIHYLLNDRKVDPAKLVLGMPAYGRTFNADKLYGEADACAELEGIKQEREECIVPYSKLPPKGYTEVYDDETGACYATNYKDGIIVYDNAESARLKARYVKEYGLAGGVWWDSNGDTFSNNGTRSLLFSFVDEIGGLNSLRLPDCMVNENLYYGRLQNQSASEDDPHRTSGAGRRATMWWMMILELVMLLA</sequence>
<keyword evidence="5" id="KW-0119">Carbohydrate metabolism</keyword>
<keyword evidence="7" id="KW-0624">Polysaccharide degradation</keyword>
<dbReference type="FunCoup" id="A0A448YPI8">
    <property type="interactions" value="601"/>
</dbReference>
<dbReference type="Pfam" id="PF00704">
    <property type="entry name" value="Glyco_hydro_18"/>
    <property type="match status" value="1"/>
</dbReference>
<evidence type="ECO:0000256" key="7">
    <source>
        <dbReference type="ARBA" id="ARBA00023326"/>
    </source>
</evidence>
<dbReference type="InterPro" id="IPR001223">
    <property type="entry name" value="Glyco_hydro18_cat"/>
</dbReference>
<dbReference type="Gene3D" id="3.20.20.80">
    <property type="entry name" value="Glycosidases"/>
    <property type="match status" value="1"/>
</dbReference>
<dbReference type="Gene3D" id="3.10.50.10">
    <property type="match status" value="1"/>
</dbReference>
<dbReference type="GO" id="GO:0000272">
    <property type="term" value="P:polysaccharide catabolic process"/>
    <property type="evidence" value="ECO:0007669"/>
    <property type="project" value="UniProtKB-KW"/>
</dbReference>
<evidence type="ECO:0000256" key="9">
    <source>
        <dbReference type="RuleBase" id="RU004453"/>
    </source>
</evidence>
<comment type="catalytic activity">
    <reaction evidence="1">
        <text>Random endo-hydrolysis of N-acetyl-beta-D-glucosaminide (1-&gt;4)-beta-linkages in chitin and chitodextrins.</text>
        <dbReference type="EC" id="3.2.1.14"/>
    </reaction>
</comment>
<comment type="similarity">
    <text evidence="9">Belongs to the glycosyl hydrolase 18 family.</text>
</comment>
<dbReference type="GO" id="GO:0005524">
    <property type="term" value="F:ATP binding"/>
    <property type="evidence" value="ECO:0007669"/>
    <property type="project" value="InterPro"/>
</dbReference>
<dbReference type="STRING" id="13370.A0A448YPI8"/>
<evidence type="ECO:0000256" key="6">
    <source>
        <dbReference type="ARBA" id="ARBA00023295"/>
    </source>
</evidence>
<dbReference type="SMART" id="SM00636">
    <property type="entry name" value="Glyco_18"/>
    <property type="match status" value="1"/>
</dbReference>
<dbReference type="PROSITE" id="PS51910">
    <property type="entry name" value="GH18_2"/>
    <property type="match status" value="1"/>
</dbReference>
<dbReference type="InterPro" id="IPR027417">
    <property type="entry name" value="P-loop_NTPase"/>
</dbReference>
<accession>A0A448YPI8</accession>
<keyword evidence="6 8" id="KW-0326">Glycosidase</keyword>
<evidence type="ECO:0000256" key="8">
    <source>
        <dbReference type="RuleBase" id="RU000489"/>
    </source>
</evidence>
<evidence type="ECO:0000313" key="11">
    <source>
        <dbReference type="EMBL" id="VEU22845.1"/>
    </source>
</evidence>
<dbReference type="Gene3D" id="3.40.50.300">
    <property type="entry name" value="P-loop containing nucleotide triphosphate hydrolases"/>
    <property type="match status" value="1"/>
</dbReference>
<evidence type="ECO:0000256" key="4">
    <source>
        <dbReference type="ARBA" id="ARBA00023024"/>
    </source>
</evidence>
<keyword evidence="3 8" id="KW-0378">Hydrolase</keyword>
<dbReference type="GO" id="GO:0005576">
    <property type="term" value="C:extracellular region"/>
    <property type="evidence" value="ECO:0007669"/>
    <property type="project" value="TreeGrafter"/>
</dbReference>
<dbReference type="InterPro" id="IPR050314">
    <property type="entry name" value="Glycosyl_Hydrlase_18"/>
</dbReference>
<dbReference type="InterPro" id="IPR001579">
    <property type="entry name" value="Glyco_hydro_18_chit_AS"/>
</dbReference>
<dbReference type="InterPro" id="IPR011583">
    <property type="entry name" value="Chitinase_II/V-like_cat"/>
</dbReference>
<gene>
    <name evidence="11" type="ORF">BRENAR_LOCUS3576</name>
</gene>
<protein>
    <recommendedName>
        <fullName evidence="2">chitinase</fullName>
        <ecNumber evidence="2">3.2.1.14</ecNumber>
    </recommendedName>
</protein>
<dbReference type="InParanoid" id="A0A448YPI8"/>
<keyword evidence="4" id="KW-0146">Chitin degradation</keyword>
<organism evidence="11 12">
    <name type="scientific">Brettanomyces naardenensis</name>
    <name type="common">Yeast</name>
    <dbReference type="NCBI Taxonomy" id="13370"/>
    <lineage>
        <taxon>Eukaryota</taxon>
        <taxon>Fungi</taxon>
        <taxon>Dikarya</taxon>
        <taxon>Ascomycota</taxon>
        <taxon>Saccharomycotina</taxon>
        <taxon>Pichiomycetes</taxon>
        <taxon>Pichiales</taxon>
        <taxon>Pichiaceae</taxon>
        <taxon>Brettanomyces</taxon>
    </lineage>
</organism>
<evidence type="ECO:0000256" key="2">
    <source>
        <dbReference type="ARBA" id="ARBA00012729"/>
    </source>
</evidence>
<evidence type="ECO:0000256" key="1">
    <source>
        <dbReference type="ARBA" id="ARBA00000822"/>
    </source>
</evidence>
<dbReference type="OrthoDB" id="76388at2759"/>
<name>A0A448YPI8_BRENA</name>
<dbReference type="EC" id="3.2.1.14" evidence="2"/>
<dbReference type="InterPro" id="IPR006083">
    <property type="entry name" value="PRK/URK"/>
</dbReference>
<dbReference type="PANTHER" id="PTHR11177:SF317">
    <property type="entry name" value="CHITINASE 12-RELATED"/>
    <property type="match status" value="1"/>
</dbReference>
<dbReference type="AlphaFoldDB" id="A0A448YPI8"/>
<dbReference type="GO" id="GO:0006032">
    <property type="term" value="P:chitin catabolic process"/>
    <property type="evidence" value="ECO:0007669"/>
    <property type="project" value="UniProtKB-KW"/>
</dbReference>
<evidence type="ECO:0000256" key="5">
    <source>
        <dbReference type="ARBA" id="ARBA00023277"/>
    </source>
</evidence>
<dbReference type="GO" id="GO:0008061">
    <property type="term" value="F:chitin binding"/>
    <property type="evidence" value="ECO:0007669"/>
    <property type="project" value="InterPro"/>
</dbReference>
<reference evidence="11 12" key="1">
    <citation type="submission" date="2018-12" db="EMBL/GenBank/DDBJ databases">
        <authorList>
            <person name="Tiukova I."/>
            <person name="Dainat J."/>
        </authorList>
    </citation>
    <scope>NUCLEOTIDE SEQUENCE [LARGE SCALE GENOMIC DNA]</scope>
</reference>
<dbReference type="Pfam" id="PF00485">
    <property type="entry name" value="PRK"/>
    <property type="match status" value="1"/>
</dbReference>
<proteinExistence type="inferred from homology"/>
<dbReference type="SUPFAM" id="SSF52540">
    <property type="entry name" value="P-loop containing nucleoside triphosphate hydrolases"/>
    <property type="match status" value="1"/>
</dbReference>
<dbReference type="InterPro" id="IPR029070">
    <property type="entry name" value="Chitinase_insertion_sf"/>
</dbReference>
<dbReference type="EMBL" id="CAACVR010000031">
    <property type="protein sequence ID" value="VEU22845.1"/>
    <property type="molecule type" value="Genomic_DNA"/>
</dbReference>
<dbReference type="PROSITE" id="PS01095">
    <property type="entry name" value="GH18_1"/>
    <property type="match status" value="1"/>
</dbReference>
<dbReference type="GO" id="GO:0016301">
    <property type="term" value="F:kinase activity"/>
    <property type="evidence" value="ECO:0007669"/>
    <property type="project" value="InterPro"/>
</dbReference>
<evidence type="ECO:0000259" key="10">
    <source>
        <dbReference type="PROSITE" id="PS51910"/>
    </source>
</evidence>
<evidence type="ECO:0000313" key="12">
    <source>
        <dbReference type="Proteomes" id="UP000290900"/>
    </source>
</evidence>
<dbReference type="PANTHER" id="PTHR11177">
    <property type="entry name" value="CHITINASE"/>
    <property type="match status" value="1"/>
</dbReference>